<dbReference type="Proteomes" id="UP001059745">
    <property type="component" value="Chromosome 1"/>
</dbReference>
<keyword evidence="5" id="KW-0449">Lipoprotein</keyword>
<reference evidence="9" key="3">
    <citation type="submission" date="2017-09" db="EMBL/GenBank/DDBJ databases">
        <title>FDA dAtabase for Regulatory Grade micrObial Sequences (FDA-ARGOS): Supporting development and validation of Infectious Disease Dx tests.</title>
        <authorList>
            <person name="Minogue T."/>
            <person name="Wolcott M."/>
            <person name="Wasieloski L."/>
            <person name="Aguilar W."/>
            <person name="Moore D."/>
            <person name="Tallon L.J."/>
            <person name="Sadzewicz L."/>
            <person name="Ott S."/>
            <person name="Zhao X."/>
            <person name="Nagaraj S."/>
            <person name="Vavikolanu K."/>
            <person name="Aluvathingal J."/>
            <person name="Nadendla S."/>
            <person name="Sichtig H."/>
        </authorList>
    </citation>
    <scope>NUCLEOTIDE SEQUENCE</scope>
    <source>
        <strain evidence="9">FDAARGOS_390</strain>
    </source>
</reference>
<dbReference type="PANTHER" id="PTHR35603">
    <property type="match status" value="1"/>
</dbReference>
<keyword evidence="4" id="KW-0564">Palmitate</keyword>
<dbReference type="OrthoDB" id="5298161at2"/>
<evidence type="ECO:0000256" key="2">
    <source>
        <dbReference type="ARBA" id="ARBA00022729"/>
    </source>
</evidence>
<feature type="signal peptide" evidence="6">
    <location>
        <begin position="1"/>
        <end position="20"/>
    </location>
</feature>
<evidence type="ECO:0000256" key="3">
    <source>
        <dbReference type="ARBA" id="ARBA00023136"/>
    </source>
</evidence>
<sequence>MLTRKTLTLAAMITASVSLAGCFTPPGSADVYSASQAQREQTVRLGTIESVRAVRIESDTGAGSTLGTLGGGALGAVAGSAIGGGKGSILTAIAGGLAGAVAGNAIGQGMSSANGVEITVRLDNGDLRSITQAATPEVFRAGDRVRLLSSGGVTRVTH</sequence>
<evidence type="ECO:0000313" key="12">
    <source>
        <dbReference type="Proteomes" id="UP000220629"/>
    </source>
</evidence>
<dbReference type="GeneID" id="66456435"/>
<reference evidence="10" key="4">
    <citation type="submission" date="2022-09" db="EMBL/GenBank/DDBJ databases">
        <title>Genomic of Burkholderia gladioli.</title>
        <authorList>
            <person name="Wu H."/>
        </authorList>
    </citation>
    <scope>NUCLEOTIDE SEQUENCE</scope>
    <source>
        <strain evidence="10">ZN-S4</strain>
    </source>
</reference>
<gene>
    <name evidence="9" type="ORF">CRM94_35910</name>
    <name evidence="8" type="ORF">DM48_3715</name>
    <name evidence="10" type="ORF">NYZ96_02760</name>
</gene>
<evidence type="ECO:0000313" key="11">
    <source>
        <dbReference type="Proteomes" id="UP000029590"/>
    </source>
</evidence>
<dbReference type="EMBL" id="PDDY01000004">
    <property type="protein sequence ID" value="PEH39651.1"/>
    <property type="molecule type" value="Genomic_DNA"/>
</dbReference>
<evidence type="ECO:0000256" key="4">
    <source>
        <dbReference type="ARBA" id="ARBA00023139"/>
    </source>
</evidence>
<evidence type="ECO:0000313" key="9">
    <source>
        <dbReference type="EMBL" id="PEH39651.1"/>
    </source>
</evidence>
<dbReference type="GO" id="GO:0009279">
    <property type="term" value="C:cell outer membrane"/>
    <property type="evidence" value="ECO:0007669"/>
    <property type="project" value="UniProtKB-SubCell"/>
</dbReference>
<evidence type="ECO:0000259" key="7">
    <source>
        <dbReference type="Pfam" id="PF05433"/>
    </source>
</evidence>
<feature type="chain" id="PRO_5011844106" evidence="6">
    <location>
        <begin position="21"/>
        <end position="158"/>
    </location>
</feature>
<evidence type="ECO:0000256" key="1">
    <source>
        <dbReference type="ARBA" id="ARBA00004459"/>
    </source>
</evidence>
<dbReference type="PROSITE" id="PS51257">
    <property type="entry name" value="PROKAR_LIPOPROTEIN"/>
    <property type="match status" value="1"/>
</dbReference>
<evidence type="ECO:0000256" key="6">
    <source>
        <dbReference type="SAM" id="SignalP"/>
    </source>
</evidence>
<evidence type="ECO:0000313" key="10">
    <source>
        <dbReference type="EMBL" id="UWX70709.1"/>
    </source>
</evidence>
<evidence type="ECO:0000256" key="5">
    <source>
        <dbReference type="ARBA" id="ARBA00023288"/>
    </source>
</evidence>
<proteinExistence type="predicted"/>
<reference evidence="12" key="2">
    <citation type="submission" date="2017-09" db="EMBL/GenBank/DDBJ databases">
        <title>FDA dAtabase for Regulatory Grade micrObial Sequences (FDA-ARGOS): Supporting development and validation of Infectious Disease Dx tests.</title>
        <authorList>
            <person name="Minogue T."/>
            <person name="Wolcott M."/>
            <person name="Wasieloski L."/>
            <person name="Aguilar W."/>
            <person name="Moore D."/>
            <person name="Tallon L."/>
            <person name="Sadzewicz L."/>
            <person name="Ott S."/>
            <person name="Zhao X."/>
            <person name="Nagaraj S."/>
            <person name="Vavikolanu K."/>
            <person name="Aluvathingal J."/>
            <person name="Nadendla S."/>
            <person name="Sichtig H."/>
        </authorList>
    </citation>
    <scope>NUCLEOTIDE SEQUENCE [LARGE SCALE GENOMIC DNA]</scope>
    <source>
        <strain evidence="12">FDAARGOS_390</strain>
    </source>
</reference>
<evidence type="ECO:0000313" key="8">
    <source>
        <dbReference type="EMBL" id="KGC17891.1"/>
    </source>
</evidence>
<keyword evidence="2 6" id="KW-0732">Signal</keyword>
<dbReference type="Pfam" id="PF05433">
    <property type="entry name" value="Rick_17kDa_Anti"/>
    <property type="match status" value="1"/>
</dbReference>
<name>A0A095VZ85_BURGA</name>
<accession>A0A095VZ85</accession>
<dbReference type="Proteomes" id="UP000220629">
    <property type="component" value="Unassembled WGS sequence"/>
</dbReference>
<comment type="subcellular location">
    <subcellularLocation>
        <location evidence="1">Cell outer membrane</location>
        <topology evidence="1">Lipid-anchor</topology>
    </subcellularLocation>
</comment>
<dbReference type="PANTHER" id="PTHR35603:SF1">
    <property type="entry name" value="OUTER MEMBRANE LIPOPROTEIN SLYB"/>
    <property type="match status" value="1"/>
</dbReference>
<dbReference type="OMA" id="IVVVQKY"/>
<dbReference type="EMBL" id="CP104214">
    <property type="protein sequence ID" value="UWX70709.1"/>
    <property type="molecule type" value="Genomic_DNA"/>
</dbReference>
<dbReference type="KEGG" id="bgo:BM43_1927"/>
<dbReference type="AlphaFoldDB" id="A0A095VZ85"/>
<dbReference type="InterPro" id="IPR051407">
    <property type="entry name" value="Bact_OM_lipoprot/Surf_antigen"/>
</dbReference>
<dbReference type="Proteomes" id="UP000029590">
    <property type="component" value="Unassembled WGS sequence"/>
</dbReference>
<dbReference type="RefSeq" id="WP_013696587.1">
    <property type="nucleotide sequence ID" value="NZ_CADEPO010000012.1"/>
</dbReference>
<organism evidence="9 12">
    <name type="scientific">Burkholderia gladioli</name>
    <name type="common">Pseudomonas marginata</name>
    <name type="synonym">Phytomonas marginata</name>
    <dbReference type="NCBI Taxonomy" id="28095"/>
    <lineage>
        <taxon>Bacteria</taxon>
        <taxon>Pseudomonadati</taxon>
        <taxon>Pseudomonadota</taxon>
        <taxon>Betaproteobacteria</taxon>
        <taxon>Burkholderiales</taxon>
        <taxon>Burkholderiaceae</taxon>
        <taxon>Burkholderia</taxon>
    </lineage>
</organism>
<dbReference type="EMBL" id="JPGG01000015">
    <property type="protein sequence ID" value="KGC17891.1"/>
    <property type="molecule type" value="Genomic_DNA"/>
</dbReference>
<accession>A0A095FJN4</accession>
<feature type="domain" description="Glycine zipper 2TM" evidence="7">
    <location>
        <begin position="66"/>
        <end position="107"/>
    </location>
</feature>
<protein>
    <submittedName>
        <fullName evidence="8">Glycine zipper 2TM domain protein</fullName>
    </submittedName>
    <submittedName>
        <fullName evidence="9">Glycine zipper 2TM domain-containing protein</fullName>
    </submittedName>
</protein>
<keyword evidence="3" id="KW-0472">Membrane</keyword>
<dbReference type="InterPro" id="IPR008816">
    <property type="entry name" value="Gly_zipper_2TM_dom"/>
</dbReference>
<reference evidence="8 11" key="1">
    <citation type="submission" date="2014-04" db="EMBL/GenBank/DDBJ databases">
        <authorList>
            <person name="Bishop-Lilly K.A."/>
            <person name="Broomall S.M."/>
            <person name="Chain P.S."/>
            <person name="Chertkov O."/>
            <person name="Coyne S.R."/>
            <person name="Daligault H.E."/>
            <person name="Davenport K.W."/>
            <person name="Erkkila T."/>
            <person name="Frey K.G."/>
            <person name="Gibbons H.S."/>
            <person name="Gu W."/>
            <person name="Jaissle J."/>
            <person name="Johnson S.L."/>
            <person name="Koroleva G.I."/>
            <person name="Ladner J.T."/>
            <person name="Lo C.-C."/>
            <person name="Minogue T.D."/>
            <person name="Munk C."/>
            <person name="Palacios G.F."/>
            <person name="Redden C.L."/>
            <person name="Rosenzweig C.N."/>
            <person name="Scholz M.B."/>
            <person name="Teshima H."/>
            <person name="Xu Y."/>
        </authorList>
    </citation>
    <scope>NUCLEOTIDE SEQUENCE [LARGE SCALE GENOMIC DNA]</scope>
    <source>
        <strain evidence="11">gladioli</strain>
        <strain evidence="8">Gladioli</strain>
    </source>
</reference>